<accession>A0A9N8MI24</accession>
<sequence length="122" mass="12508">MDVDPPGTAQLLPSPAAATVSASAIVISPSATASVASTGTLVTPSSAVSNISSSIAPLPAVGGRGVKRRRDGVIYTDSRKRLAVFWCFGQEQAGSVASRAKKLGVGVPTLYTWKKTHDQGIE</sequence>
<dbReference type="EMBL" id="CAJHJF010008313">
    <property type="protein sequence ID" value="CAD6966093.1"/>
    <property type="molecule type" value="Genomic_DNA"/>
</dbReference>
<evidence type="ECO:0000313" key="1">
    <source>
        <dbReference type="EMBL" id="CAD6966093.1"/>
    </source>
</evidence>
<proteinExistence type="predicted"/>
<organism evidence="1 2">
    <name type="scientific">Tilletia laevis</name>
    <dbReference type="NCBI Taxonomy" id="157183"/>
    <lineage>
        <taxon>Eukaryota</taxon>
        <taxon>Fungi</taxon>
        <taxon>Dikarya</taxon>
        <taxon>Basidiomycota</taxon>
        <taxon>Ustilaginomycotina</taxon>
        <taxon>Exobasidiomycetes</taxon>
        <taxon>Tilletiales</taxon>
        <taxon>Tilletiaceae</taxon>
        <taxon>Tilletia</taxon>
    </lineage>
</organism>
<comment type="caution">
    <text evidence="1">The sequence shown here is derived from an EMBL/GenBank/DDBJ whole genome shotgun (WGS) entry which is preliminary data.</text>
</comment>
<protein>
    <submittedName>
        <fullName evidence="1">Uncharacterized protein</fullName>
    </submittedName>
</protein>
<reference evidence="1 2" key="1">
    <citation type="submission" date="2020-10" db="EMBL/GenBank/DDBJ databases">
        <authorList>
            <person name="Sedaghatjoo S."/>
        </authorList>
    </citation>
    <scope>NUCLEOTIDE SEQUENCE [LARGE SCALE GENOMIC DNA]</scope>
    <source>
        <strain evidence="1 2">LLFL</strain>
    </source>
</reference>
<dbReference type="AlphaFoldDB" id="A0A9N8MI24"/>
<dbReference type="Proteomes" id="UP000836404">
    <property type="component" value="Unassembled WGS sequence"/>
</dbReference>
<keyword evidence="2" id="KW-1185">Reference proteome</keyword>
<evidence type="ECO:0000313" key="2">
    <source>
        <dbReference type="Proteomes" id="UP000836404"/>
    </source>
</evidence>
<gene>
    <name evidence="1" type="ORF">JKILLFL_G1060</name>
</gene>
<name>A0A9N8MI24_9BASI</name>